<dbReference type="SUPFAM" id="SSF81321">
    <property type="entry name" value="Family A G protein-coupled receptor-like"/>
    <property type="match status" value="1"/>
</dbReference>
<feature type="transmembrane region" description="Helical" evidence="2">
    <location>
        <begin position="422"/>
        <end position="443"/>
    </location>
</feature>
<feature type="compositionally biased region" description="Basic and acidic residues" evidence="1">
    <location>
        <begin position="333"/>
        <end position="347"/>
    </location>
</feature>
<reference evidence="3 4" key="1">
    <citation type="submission" date="2024-04" db="EMBL/GenBank/DDBJ databases">
        <authorList>
            <consortium name="Genoscope - CEA"/>
            <person name="William W."/>
        </authorList>
    </citation>
    <scope>NUCLEOTIDE SEQUENCE [LARGE SCALE GENOMIC DNA]</scope>
</reference>
<gene>
    <name evidence="3" type="ORF">GSLYS_00013736001</name>
</gene>
<evidence type="ECO:0000313" key="4">
    <source>
        <dbReference type="Proteomes" id="UP001497497"/>
    </source>
</evidence>
<evidence type="ECO:0000256" key="2">
    <source>
        <dbReference type="SAM" id="Phobius"/>
    </source>
</evidence>
<proteinExistence type="predicted"/>
<evidence type="ECO:0008006" key="5">
    <source>
        <dbReference type="Google" id="ProtNLM"/>
    </source>
</evidence>
<comment type="caution">
    <text evidence="3">The sequence shown here is derived from an EMBL/GenBank/DDBJ whole genome shotgun (WGS) entry which is preliminary data.</text>
</comment>
<feature type="transmembrane region" description="Helical" evidence="2">
    <location>
        <begin position="139"/>
        <end position="159"/>
    </location>
</feature>
<feature type="compositionally biased region" description="Basic and acidic residues" evidence="1">
    <location>
        <begin position="666"/>
        <end position="678"/>
    </location>
</feature>
<feature type="transmembrane region" description="Helical" evidence="2">
    <location>
        <begin position="180"/>
        <end position="200"/>
    </location>
</feature>
<feature type="region of interest" description="Disordered" evidence="1">
    <location>
        <begin position="644"/>
        <end position="691"/>
    </location>
</feature>
<feature type="transmembrane region" description="Helical" evidence="2">
    <location>
        <begin position="101"/>
        <end position="119"/>
    </location>
</feature>
<feature type="region of interest" description="Disordered" evidence="1">
    <location>
        <begin position="321"/>
        <end position="378"/>
    </location>
</feature>
<feature type="transmembrane region" description="Helical" evidence="2">
    <location>
        <begin position="463"/>
        <end position="486"/>
    </location>
</feature>
<feature type="transmembrane region" description="Helical" evidence="2">
    <location>
        <begin position="69"/>
        <end position="89"/>
    </location>
</feature>
<feature type="compositionally biased region" description="Polar residues" evidence="1">
    <location>
        <begin position="680"/>
        <end position="691"/>
    </location>
</feature>
<keyword evidence="2" id="KW-0812">Transmembrane</keyword>
<keyword evidence="4" id="KW-1185">Reference proteome</keyword>
<keyword evidence="2" id="KW-0472">Membrane</keyword>
<dbReference type="AlphaFoldDB" id="A0AAV2I0A2"/>
<sequence length="691" mass="78186">MSYKFTRSKYSSCVKTNSTMHDRETPNAEQDQNSTMYLFGANPEFYQNFSFYDEPNEILELTTLASSGILVAGVFFNITAIGVFSSAVFHKMSFTVHMKIICCYNIAVLCLGMIRHQSFMLDVPGHAKPDKRHLLCLQVLWFFHVFENSRSVSIALLLYNRIRAQRQTDSHHKSIMALRLPLLMNTASFLLMVMPVSTYITHYRILSTHFNRTECVFAFLRPFNLDIPADLALSNGTIVEEGLNVGLLLVLILEIFLRHWRQKKAFARQKGVAKDSSSEELMMRLSNLRFSIISKLSKVLDDPSSPSKRYDSSSKMLEAHLPEKRTHSPMPQEKPDAVEQWPRETVRHTPSNKEMSVYSTEHRASTAGLTADDGDRETTGRDTMIFAASPRSNSLSGSPDVTVHNLFNVNKRREALRARDNGATRMSVAVVTLHILTAVPRRVQHSSLLSTYIPAITAPSFPVLALMDMIMLTYQAVMFVVFCAFWKLYRKEAYKLLFETDDDGLSDFSFPYTSLVISRLLRRDEEGASQESFQARRRKISRHNLPKLVKALDKNSTITNMFLPNNAAAADNDAFPQTTRRRSLIHDDQLSTNNQISTNVRVSVKGWTSTKEQLFDQASIKSQKPAHHELAIKDEITTGNQIKASSIKAQSPDRISAKDPNVMRANQRDVSGRGKEFETISLSSKATSRGL</sequence>
<dbReference type="EMBL" id="CAXITT010000366">
    <property type="protein sequence ID" value="CAL1540003.1"/>
    <property type="molecule type" value="Genomic_DNA"/>
</dbReference>
<feature type="compositionally biased region" description="Polar residues" evidence="1">
    <location>
        <begin position="348"/>
        <end position="359"/>
    </location>
</feature>
<keyword evidence="2" id="KW-1133">Transmembrane helix</keyword>
<feature type="transmembrane region" description="Helical" evidence="2">
    <location>
        <begin position="242"/>
        <end position="260"/>
    </location>
</feature>
<accession>A0AAV2I0A2</accession>
<evidence type="ECO:0000313" key="3">
    <source>
        <dbReference type="EMBL" id="CAL1540003.1"/>
    </source>
</evidence>
<dbReference type="Proteomes" id="UP001497497">
    <property type="component" value="Unassembled WGS sequence"/>
</dbReference>
<protein>
    <recommendedName>
        <fullName evidence="5">G-protein coupled receptors family 1 profile domain-containing protein</fullName>
    </recommendedName>
</protein>
<organism evidence="3 4">
    <name type="scientific">Lymnaea stagnalis</name>
    <name type="common">Great pond snail</name>
    <name type="synonym">Helix stagnalis</name>
    <dbReference type="NCBI Taxonomy" id="6523"/>
    <lineage>
        <taxon>Eukaryota</taxon>
        <taxon>Metazoa</taxon>
        <taxon>Spiralia</taxon>
        <taxon>Lophotrochozoa</taxon>
        <taxon>Mollusca</taxon>
        <taxon>Gastropoda</taxon>
        <taxon>Heterobranchia</taxon>
        <taxon>Euthyneura</taxon>
        <taxon>Panpulmonata</taxon>
        <taxon>Hygrophila</taxon>
        <taxon>Lymnaeoidea</taxon>
        <taxon>Lymnaeidae</taxon>
        <taxon>Lymnaea</taxon>
    </lineage>
</organism>
<evidence type="ECO:0000256" key="1">
    <source>
        <dbReference type="SAM" id="MobiDB-lite"/>
    </source>
</evidence>
<name>A0AAV2I0A2_LYMST</name>